<proteinExistence type="predicted"/>
<dbReference type="Proteomes" id="UP000001072">
    <property type="component" value="Unassembled WGS sequence"/>
</dbReference>
<accession>F4S4G6</accession>
<organism evidence="2">
    <name type="scientific">Melampsora larici-populina (strain 98AG31 / pathotype 3-4-7)</name>
    <name type="common">Poplar leaf rust fungus</name>
    <dbReference type="NCBI Taxonomy" id="747676"/>
    <lineage>
        <taxon>Eukaryota</taxon>
        <taxon>Fungi</taxon>
        <taxon>Dikarya</taxon>
        <taxon>Basidiomycota</taxon>
        <taxon>Pucciniomycotina</taxon>
        <taxon>Pucciniomycetes</taxon>
        <taxon>Pucciniales</taxon>
        <taxon>Melampsoraceae</taxon>
        <taxon>Melampsora</taxon>
    </lineage>
</organism>
<sequence length="468" mass="53749">MLDQLPAEILEEIIYYLIDLDAKEREKARHPYNGKCGTALSFMALSHVNSRLRKSCESFRWKTILFLRKQSRKVNAAHTTLYPPTRHVRAIQATVPLLGDNDDIDQRCFKYFHHLEAFLDKFSQNRVKHIRLYTPSSLPLDKLASLSNPEDSIGRHLNNAHRKILSSLVQFPLLTSLEINGACFNFGAHNDIAECVSQLPNLVRFRATSSLPIAIDTMSHSIQLGESLASLCSLEYLALQNLQYPDSTWADLNWKGPLKFLFISDCWNIKDDALYRFISKFVTLKKIRLLRQEMSLSPGFLHSFPILFQALESFTFLGISFENRIFEILSRATKLERLHVHLYVPEDILQGMISSIDENSWPSLKVIIFSRVDPKNEQKIFLENWCLERQVKIKFHSCLSIDSLEEEEDLVDDADLTDGSDTEEISDVVADDDEQFDTLSVTSTADSDDSELSTPEDWTCPSWIRDHE</sequence>
<reference evidence="2" key="1">
    <citation type="journal article" date="2011" name="Proc. Natl. Acad. Sci. U.S.A.">
        <title>Obligate biotrophy features unraveled by the genomic analysis of rust fungi.</title>
        <authorList>
            <person name="Duplessis S."/>
            <person name="Cuomo C.A."/>
            <person name="Lin Y.-C."/>
            <person name="Aerts A."/>
            <person name="Tisserant E."/>
            <person name="Veneault-Fourrey C."/>
            <person name="Joly D.L."/>
            <person name="Hacquard S."/>
            <person name="Amselem J."/>
            <person name="Cantarel B.L."/>
            <person name="Chiu R."/>
            <person name="Coutinho P.M."/>
            <person name="Feau N."/>
            <person name="Field M."/>
            <person name="Frey P."/>
            <person name="Gelhaye E."/>
            <person name="Goldberg J."/>
            <person name="Grabherr M.G."/>
            <person name="Kodira C.D."/>
            <person name="Kohler A."/>
            <person name="Kuees U."/>
            <person name="Lindquist E.A."/>
            <person name="Lucas S.M."/>
            <person name="Mago R."/>
            <person name="Mauceli E."/>
            <person name="Morin E."/>
            <person name="Murat C."/>
            <person name="Pangilinan J.L."/>
            <person name="Park R."/>
            <person name="Pearson M."/>
            <person name="Quesneville H."/>
            <person name="Rouhier N."/>
            <person name="Sakthikumar S."/>
            <person name="Salamov A.A."/>
            <person name="Schmutz J."/>
            <person name="Selles B."/>
            <person name="Shapiro H."/>
            <person name="Tanguay P."/>
            <person name="Tuskan G.A."/>
            <person name="Henrissat B."/>
            <person name="Van de Peer Y."/>
            <person name="Rouze P."/>
            <person name="Ellis J.G."/>
            <person name="Dodds P.N."/>
            <person name="Schein J.E."/>
            <person name="Zhong S."/>
            <person name="Hamelin R.C."/>
            <person name="Grigoriev I.V."/>
            <person name="Szabo L.J."/>
            <person name="Martin F."/>
        </authorList>
    </citation>
    <scope>NUCLEOTIDE SEQUENCE [LARGE SCALE GENOMIC DNA]</scope>
    <source>
        <strain evidence="2">98AG31 / pathotype 3-4-7</strain>
    </source>
</reference>
<dbReference type="OrthoDB" id="10344654at2759"/>
<dbReference type="VEuPathDB" id="FungiDB:MELLADRAFT_67798"/>
<evidence type="ECO:0000313" key="2">
    <source>
        <dbReference type="Proteomes" id="UP000001072"/>
    </source>
</evidence>
<evidence type="ECO:0000313" key="1">
    <source>
        <dbReference type="EMBL" id="EGG00471.1"/>
    </source>
</evidence>
<dbReference type="SUPFAM" id="SSF52047">
    <property type="entry name" value="RNI-like"/>
    <property type="match status" value="1"/>
</dbReference>
<dbReference type="RefSeq" id="XP_007416317.1">
    <property type="nucleotide sequence ID" value="XM_007416255.1"/>
</dbReference>
<dbReference type="KEGG" id="mlr:MELLADRAFT_67798"/>
<dbReference type="AlphaFoldDB" id="F4S4G6"/>
<dbReference type="GeneID" id="18930906"/>
<evidence type="ECO:0008006" key="3">
    <source>
        <dbReference type="Google" id="ProtNLM"/>
    </source>
</evidence>
<dbReference type="InterPro" id="IPR032675">
    <property type="entry name" value="LRR_dom_sf"/>
</dbReference>
<gene>
    <name evidence="1" type="ORF">MELLADRAFT_67798</name>
</gene>
<protein>
    <recommendedName>
        <fullName evidence="3">F-box domain-containing protein</fullName>
    </recommendedName>
</protein>
<keyword evidence="2" id="KW-1185">Reference proteome</keyword>
<name>F4S4G6_MELLP</name>
<dbReference type="EMBL" id="GL883147">
    <property type="protein sequence ID" value="EGG00471.1"/>
    <property type="molecule type" value="Genomic_DNA"/>
</dbReference>
<dbReference type="InParanoid" id="F4S4G6"/>
<dbReference type="HOGENOM" id="CLU_038718_0_0_1"/>
<dbReference type="Gene3D" id="3.80.10.10">
    <property type="entry name" value="Ribonuclease Inhibitor"/>
    <property type="match status" value="1"/>
</dbReference>